<comment type="cofactor">
    <cofactor evidence="1">
        <name>a divalent metal cation</name>
        <dbReference type="ChEBI" id="CHEBI:60240"/>
    </cofactor>
</comment>
<comment type="caution">
    <text evidence="4">The sequence shown here is derived from an EMBL/GenBank/DDBJ whole genome shotgun (WGS) entry which is preliminary data.</text>
</comment>
<dbReference type="EMBL" id="JABANO010017363">
    <property type="protein sequence ID" value="KAF4733642.1"/>
    <property type="molecule type" value="Genomic_DNA"/>
</dbReference>
<accession>A0A7J6SM43</accession>
<keyword evidence="5" id="KW-1185">Reference proteome</keyword>
<evidence type="ECO:0000256" key="2">
    <source>
        <dbReference type="ARBA" id="ARBA00022723"/>
    </source>
</evidence>
<organism evidence="4 5">
    <name type="scientific">Perkinsus olseni</name>
    <name type="common">Perkinsus atlanticus</name>
    <dbReference type="NCBI Taxonomy" id="32597"/>
    <lineage>
        <taxon>Eukaryota</taxon>
        <taxon>Sar</taxon>
        <taxon>Alveolata</taxon>
        <taxon>Perkinsozoa</taxon>
        <taxon>Perkinsea</taxon>
        <taxon>Perkinsida</taxon>
        <taxon>Perkinsidae</taxon>
        <taxon>Perkinsus</taxon>
    </lineage>
</organism>
<feature type="non-terminal residue" evidence="4">
    <location>
        <position position="232"/>
    </location>
</feature>
<dbReference type="Proteomes" id="UP000553632">
    <property type="component" value="Unassembled WGS sequence"/>
</dbReference>
<reference evidence="4 5" key="1">
    <citation type="submission" date="2020-04" db="EMBL/GenBank/DDBJ databases">
        <title>Perkinsus olseni comparative genomics.</title>
        <authorList>
            <person name="Bogema D.R."/>
        </authorList>
    </citation>
    <scope>NUCLEOTIDE SEQUENCE [LARGE SCALE GENOMIC DNA]</scope>
    <source>
        <strain evidence="4 5">ATCC PRA-207</strain>
    </source>
</reference>
<evidence type="ECO:0000313" key="5">
    <source>
        <dbReference type="Proteomes" id="UP000553632"/>
    </source>
</evidence>
<dbReference type="Pfam" id="PF13359">
    <property type="entry name" value="DDE_Tnp_4"/>
    <property type="match status" value="1"/>
</dbReference>
<name>A0A7J6SM43_PEROL</name>
<dbReference type="GO" id="GO:0046872">
    <property type="term" value="F:metal ion binding"/>
    <property type="evidence" value="ECO:0007669"/>
    <property type="project" value="UniProtKB-KW"/>
</dbReference>
<sequence>MHRFVYGYTQEFVDDYLWPRLQHDMQFGRRFKKEHLLELLRIYKQNPDYREIRTRCGGSTAQSIADFEVALHDFLLAHPYIPQSLRRLPREGGGGPFRNVIGHVDVSPIKLCRPTIDQSFYYQSKYKSHCLKVQAVVDLRGRIVHLSMPWIGARHGLYIYRKSVETRQLKVPASMRLLADLGYASNDNVQLRLITPHERPPARPVLNAAENAFNRRHASMRSVVERAFGFLK</sequence>
<protein>
    <recommendedName>
        <fullName evidence="3">DDE Tnp4 domain-containing protein</fullName>
    </recommendedName>
</protein>
<dbReference type="AlphaFoldDB" id="A0A7J6SM43"/>
<evidence type="ECO:0000259" key="3">
    <source>
        <dbReference type="Pfam" id="PF13359"/>
    </source>
</evidence>
<proteinExistence type="predicted"/>
<evidence type="ECO:0000256" key="1">
    <source>
        <dbReference type="ARBA" id="ARBA00001968"/>
    </source>
</evidence>
<keyword evidence="2" id="KW-0479">Metal-binding</keyword>
<evidence type="ECO:0000313" key="4">
    <source>
        <dbReference type="EMBL" id="KAF4733642.1"/>
    </source>
</evidence>
<feature type="domain" description="DDE Tnp4" evidence="3">
    <location>
        <begin position="105"/>
        <end position="232"/>
    </location>
</feature>
<gene>
    <name evidence="4" type="ORF">FOZ63_006902</name>
</gene>
<dbReference type="InterPro" id="IPR027806">
    <property type="entry name" value="HARBI1_dom"/>
</dbReference>